<name>A0A4P7W445_9BACT</name>
<dbReference type="AlphaFoldDB" id="A0A4P7W445"/>
<gene>
    <name evidence="1" type="ORF">E7747_10715</name>
</gene>
<organism evidence="1 2">
    <name type="scientific">Duncaniella dubosii</name>
    <dbReference type="NCBI Taxonomy" id="2518971"/>
    <lineage>
        <taxon>Bacteria</taxon>
        <taxon>Pseudomonadati</taxon>
        <taxon>Bacteroidota</taxon>
        <taxon>Bacteroidia</taxon>
        <taxon>Bacteroidales</taxon>
        <taxon>Muribaculaceae</taxon>
        <taxon>Duncaniella</taxon>
    </lineage>
</organism>
<accession>A0A4P7W445</accession>
<reference evidence="2" key="1">
    <citation type="submission" date="2019-02" db="EMBL/GenBank/DDBJ databases">
        <title>Isolation and identification of novel species under the genus Muribaculum.</title>
        <authorList>
            <person name="Miyake S."/>
            <person name="Ding Y."/>
            <person name="Low A."/>
            <person name="Soh M."/>
            <person name="Seedorf H."/>
        </authorList>
    </citation>
    <scope>NUCLEOTIDE SEQUENCE [LARGE SCALE GENOMIC DNA]</scope>
    <source>
        <strain evidence="2">H5</strain>
    </source>
</reference>
<proteinExistence type="predicted"/>
<dbReference type="EMBL" id="CP039396">
    <property type="protein sequence ID" value="QCD42707.1"/>
    <property type="molecule type" value="Genomic_DNA"/>
</dbReference>
<dbReference type="Proteomes" id="UP000297149">
    <property type="component" value="Chromosome"/>
</dbReference>
<evidence type="ECO:0000313" key="1">
    <source>
        <dbReference type="EMBL" id="QCD42707.1"/>
    </source>
</evidence>
<keyword evidence="2" id="KW-1185">Reference proteome</keyword>
<evidence type="ECO:0000313" key="2">
    <source>
        <dbReference type="Proteomes" id="UP000297149"/>
    </source>
</evidence>
<sequence>MKTEFKFDKATGTMKPASDAVAQAVNANVHKDVVQSKSDKTTFQPKFESEKKIDVKSDTVNVNHNQVVQMKRVNHPTPIQLIDENGMPEAYLDSITTGVMMFREREDLDICQISDEKTGKVLAYIGGYALQFNFNMTELNTMERIEQCLQGIVKLFRHQIMNQNLRSNSSEK</sequence>
<dbReference type="KEGG" id="ddb:E7747_10715"/>
<protein>
    <submittedName>
        <fullName evidence="1">Uncharacterized protein</fullName>
    </submittedName>
</protein>
<dbReference type="RefSeq" id="WP_136415880.1">
    <property type="nucleotide sequence ID" value="NZ_CP039396.1"/>
</dbReference>